<evidence type="ECO:0000313" key="10">
    <source>
        <dbReference type="Proteomes" id="UP000703661"/>
    </source>
</evidence>
<dbReference type="AlphaFoldDB" id="A0A9P6MDT1"/>
<evidence type="ECO:0000256" key="7">
    <source>
        <dbReference type="ARBA" id="ARBA00023180"/>
    </source>
</evidence>
<dbReference type="InterPro" id="IPR008947">
    <property type="entry name" value="PLipase_C/P1_nuclease_dom_sf"/>
</dbReference>
<comment type="similarity">
    <text evidence="1">Belongs to the nuclease type I family.</text>
</comment>
<keyword evidence="6" id="KW-1015">Disulfide bond</keyword>
<dbReference type="PANTHER" id="PTHR33146:SF26">
    <property type="entry name" value="ENDONUCLEASE 4"/>
    <property type="match status" value="1"/>
</dbReference>
<dbReference type="SUPFAM" id="SSF48537">
    <property type="entry name" value="Phospholipase C/P1 nuclease"/>
    <property type="match status" value="1"/>
</dbReference>
<dbReference type="GO" id="GO:0003676">
    <property type="term" value="F:nucleic acid binding"/>
    <property type="evidence" value="ECO:0007669"/>
    <property type="project" value="InterPro"/>
</dbReference>
<feature type="non-terminal residue" evidence="9">
    <location>
        <position position="1"/>
    </location>
</feature>
<dbReference type="EMBL" id="JAAAID010004195">
    <property type="protein sequence ID" value="KAF9993944.1"/>
    <property type="molecule type" value="Genomic_DNA"/>
</dbReference>
<protein>
    <recommendedName>
        <fullName evidence="11">S1 p1 nuclease</fullName>
    </recommendedName>
</protein>
<keyword evidence="8" id="KW-0732">Signal</keyword>
<dbReference type="Gene3D" id="1.10.575.10">
    <property type="entry name" value="P1 Nuclease"/>
    <property type="match status" value="1"/>
</dbReference>
<evidence type="ECO:0000256" key="6">
    <source>
        <dbReference type="ARBA" id="ARBA00023157"/>
    </source>
</evidence>
<evidence type="ECO:0000256" key="8">
    <source>
        <dbReference type="SAM" id="SignalP"/>
    </source>
</evidence>
<keyword evidence="3" id="KW-0479">Metal-binding</keyword>
<feature type="chain" id="PRO_5040341443" description="S1 p1 nuclease" evidence="8">
    <location>
        <begin position="24"/>
        <end position="271"/>
    </location>
</feature>
<keyword evidence="7" id="KW-0325">Glycoprotein</keyword>
<keyword evidence="5" id="KW-0378">Hydrolase</keyword>
<keyword evidence="2" id="KW-0540">Nuclease</keyword>
<dbReference type="GO" id="GO:0046872">
    <property type="term" value="F:metal ion binding"/>
    <property type="evidence" value="ECO:0007669"/>
    <property type="project" value="UniProtKB-KW"/>
</dbReference>
<evidence type="ECO:0000256" key="1">
    <source>
        <dbReference type="ARBA" id="ARBA00009547"/>
    </source>
</evidence>
<feature type="signal peptide" evidence="8">
    <location>
        <begin position="1"/>
        <end position="23"/>
    </location>
</feature>
<evidence type="ECO:0000256" key="5">
    <source>
        <dbReference type="ARBA" id="ARBA00022801"/>
    </source>
</evidence>
<sequence length="271" mass="30565">MRFTTPIAIVASMLALNANTVQAWGAVGHTLTGQIAQQYLTSTTTSVVNTLLSDYEGLLGNVASWADKVRFLSQYKWATPLHFFDPQNDNPPEHCEAQYVYGGQDSVNALFNMTSQLVKYKKTPPKTTAATKHQEEVLKFFVHWMGDIHQPLHDSTPLRGGNDAPIKWGKKKSNLHSMWDTLIITAYLDDTLNLAKTYWKDVSTWTVCDPSLLQKNPWSDVVDSVKTLCPIEWASTTNTLDCSYVWVDYSSTRDYSTDYFQNVTGKSSNYL</sequence>
<dbReference type="Pfam" id="PF02265">
    <property type="entry name" value="S1-P1_nuclease"/>
    <property type="match status" value="1"/>
</dbReference>
<dbReference type="GO" id="GO:0006308">
    <property type="term" value="P:DNA catabolic process"/>
    <property type="evidence" value="ECO:0007669"/>
    <property type="project" value="InterPro"/>
</dbReference>
<organism evidence="9 10">
    <name type="scientific">Entomortierella chlamydospora</name>
    <dbReference type="NCBI Taxonomy" id="101097"/>
    <lineage>
        <taxon>Eukaryota</taxon>
        <taxon>Fungi</taxon>
        <taxon>Fungi incertae sedis</taxon>
        <taxon>Mucoromycota</taxon>
        <taxon>Mortierellomycotina</taxon>
        <taxon>Mortierellomycetes</taxon>
        <taxon>Mortierellales</taxon>
        <taxon>Mortierellaceae</taxon>
        <taxon>Entomortierella</taxon>
    </lineage>
</organism>
<dbReference type="GO" id="GO:0004519">
    <property type="term" value="F:endonuclease activity"/>
    <property type="evidence" value="ECO:0007669"/>
    <property type="project" value="UniProtKB-KW"/>
</dbReference>
<name>A0A9P6MDT1_9FUNG</name>
<reference evidence="9" key="1">
    <citation type="journal article" date="2020" name="Fungal Divers.">
        <title>Resolving the Mortierellaceae phylogeny through synthesis of multi-gene phylogenetics and phylogenomics.</title>
        <authorList>
            <person name="Vandepol N."/>
            <person name="Liber J."/>
            <person name="Desiro A."/>
            <person name="Na H."/>
            <person name="Kennedy M."/>
            <person name="Barry K."/>
            <person name="Grigoriev I.V."/>
            <person name="Miller A.N."/>
            <person name="O'Donnell K."/>
            <person name="Stajich J.E."/>
            <person name="Bonito G."/>
        </authorList>
    </citation>
    <scope>NUCLEOTIDE SEQUENCE</scope>
    <source>
        <strain evidence="9">NRRL 2769</strain>
    </source>
</reference>
<comment type="caution">
    <text evidence="9">The sequence shown here is derived from an EMBL/GenBank/DDBJ whole genome shotgun (WGS) entry which is preliminary data.</text>
</comment>
<evidence type="ECO:0000256" key="4">
    <source>
        <dbReference type="ARBA" id="ARBA00022759"/>
    </source>
</evidence>
<dbReference type="Proteomes" id="UP000703661">
    <property type="component" value="Unassembled WGS sequence"/>
</dbReference>
<dbReference type="PANTHER" id="PTHR33146">
    <property type="entry name" value="ENDONUCLEASE 4"/>
    <property type="match status" value="1"/>
</dbReference>
<keyword evidence="4" id="KW-0255">Endonuclease</keyword>
<accession>A0A9P6MDT1</accession>
<evidence type="ECO:0000256" key="3">
    <source>
        <dbReference type="ARBA" id="ARBA00022723"/>
    </source>
</evidence>
<evidence type="ECO:0000313" key="9">
    <source>
        <dbReference type="EMBL" id="KAF9993944.1"/>
    </source>
</evidence>
<proteinExistence type="inferred from homology"/>
<gene>
    <name evidence="9" type="ORF">BGZ80_007975</name>
</gene>
<dbReference type="InterPro" id="IPR003154">
    <property type="entry name" value="S1/P1nuclease"/>
</dbReference>
<evidence type="ECO:0008006" key="11">
    <source>
        <dbReference type="Google" id="ProtNLM"/>
    </source>
</evidence>
<keyword evidence="10" id="KW-1185">Reference proteome</keyword>
<dbReference type="CDD" id="cd11010">
    <property type="entry name" value="S1-P1_nuclease"/>
    <property type="match status" value="1"/>
</dbReference>
<evidence type="ECO:0000256" key="2">
    <source>
        <dbReference type="ARBA" id="ARBA00022722"/>
    </source>
</evidence>
<dbReference type="GO" id="GO:0016788">
    <property type="term" value="F:hydrolase activity, acting on ester bonds"/>
    <property type="evidence" value="ECO:0007669"/>
    <property type="project" value="InterPro"/>
</dbReference>